<feature type="transmembrane region" description="Helical" evidence="1">
    <location>
        <begin position="107"/>
        <end position="140"/>
    </location>
</feature>
<feature type="transmembrane region" description="Helical" evidence="1">
    <location>
        <begin position="36"/>
        <end position="53"/>
    </location>
</feature>
<organism evidence="2 3">
    <name type="scientific">Kushneria indalinina DSM 14324</name>
    <dbReference type="NCBI Taxonomy" id="1122140"/>
    <lineage>
        <taxon>Bacteria</taxon>
        <taxon>Pseudomonadati</taxon>
        <taxon>Pseudomonadota</taxon>
        <taxon>Gammaproteobacteria</taxon>
        <taxon>Oceanospirillales</taxon>
        <taxon>Halomonadaceae</taxon>
        <taxon>Kushneria</taxon>
    </lineage>
</organism>
<dbReference type="OrthoDB" id="9787129at2"/>
<dbReference type="PANTHER" id="PTHR30354">
    <property type="entry name" value="GNT FAMILY GLUCONATE TRANSPORTER"/>
    <property type="match status" value="1"/>
</dbReference>
<feature type="transmembrane region" description="Helical" evidence="1">
    <location>
        <begin position="435"/>
        <end position="459"/>
    </location>
</feature>
<feature type="transmembrane region" description="Helical" evidence="1">
    <location>
        <begin position="314"/>
        <end position="335"/>
    </location>
</feature>
<feature type="transmembrane region" description="Helical" evidence="1">
    <location>
        <begin position="12"/>
        <end position="29"/>
    </location>
</feature>
<proteinExistence type="predicted"/>
<keyword evidence="3" id="KW-1185">Reference proteome</keyword>
<reference evidence="2 3" key="1">
    <citation type="submission" date="2018-07" db="EMBL/GenBank/DDBJ databases">
        <title>Genomic Encyclopedia of Type Strains, Phase IV (KMG-IV): sequencing the most valuable type-strain genomes for metagenomic binning, comparative biology and taxonomic classification.</title>
        <authorList>
            <person name="Goeker M."/>
        </authorList>
    </citation>
    <scope>NUCLEOTIDE SEQUENCE [LARGE SCALE GENOMIC DNA]</scope>
    <source>
        <strain evidence="2 3">DSM 14324</strain>
    </source>
</reference>
<dbReference type="GO" id="GO:0015128">
    <property type="term" value="F:gluconate transmembrane transporter activity"/>
    <property type="evidence" value="ECO:0007669"/>
    <property type="project" value="InterPro"/>
</dbReference>
<dbReference type="PIRSF" id="PIRSF002746">
    <property type="entry name" value="Gluconate_transporter"/>
    <property type="match status" value="1"/>
</dbReference>
<feature type="transmembrane region" description="Helical" evidence="1">
    <location>
        <begin position="146"/>
        <end position="165"/>
    </location>
</feature>
<dbReference type="GO" id="GO:0005886">
    <property type="term" value="C:plasma membrane"/>
    <property type="evidence" value="ECO:0007669"/>
    <property type="project" value="TreeGrafter"/>
</dbReference>
<comment type="caution">
    <text evidence="2">The sequence shown here is derived from an EMBL/GenBank/DDBJ whole genome shotgun (WGS) entry which is preliminary data.</text>
</comment>
<accession>A0A3D9DVD8</accession>
<keyword evidence="1" id="KW-0472">Membrane</keyword>
<evidence type="ECO:0000256" key="1">
    <source>
        <dbReference type="SAM" id="Phobius"/>
    </source>
</evidence>
<feature type="transmembrane region" description="Helical" evidence="1">
    <location>
        <begin position="177"/>
        <end position="198"/>
    </location>
</feature>
<feature type="transmembrane region" description="Helical" evidence="1">
    <location>
        <begin position="271"/>
        <end position="294"/>
    </location>
</feature>
<keyword evidence="1" id="KW-1133">Transmembrane helix</keyword>
<gene>
    <name evidence="2" type="ORF">C8D72_1554</name>
</gene>
<keyword evidence="1" id="KW-0812">Transmembrane</keyword>
<dbReference type="RefSeq" id="WP_115853830.1">
    <property type="nucleotide sequence ID" value="NZ_QRDJ01000007.1"/>
</dbReference>
<dbReference type="Proteomes" id="UP000256334">
    <property type="component" value="Unassembled WGS sequence"/>
</dbReference>
<dbReference type="InterPro" id="IPR003474">
    <property type="entry name" value="Glcn_transporter"/>
</dbReference>
<evidence type="ECO:0000313" key="2">
    <source>
        <dbReference type="EMBL" id="REC94728.1"/>
    </source>
</evidence>
<name>A0A3D9DVD8_9GAMM</name>
<dbReference type="Pfam" id="PF02447">
    <property type="entry name" value="GntP_permease"/>
    <property type="match status" value="1"/>
</dbReference>
<feature type="transmembrane region" description="Helical" evidence="1">
    <location>
        <begin position="347"/>
        <end position="366"/>
    </location>
</feature>
<dbReference type="AlphaFoldDB" id="A0A3D9DVD8"/>
<feature type="transmembrane region" description="Helical" evidence="1">
    <location>
        <begin position="236"/>
        <end position="259"/>
    </location>
</feature>
<dbReference type="EMBL" id="QRDJ01000007">
    <property type="protein sequence ID" value="REC94728.1"/>
    <property type="molecule type" value="Genomic_DNA"/>
</dbReference>
<evidence type="ECO:0000313" key="3">
    <source>
        <dbReference type="Proteomes" id="UP000256334"/>
    </source>
</evidence>
<protein>
    <submittedName>
        <fullName evidence="2">GntP family gluconate:H+ symporter</fullName>
    </submittedName>
</protein>
<feature type="transmembrane region" description="Helical" evidence="1">
    <location>
        <begin position="398"/>
        <end position="415"/>
    </location>
</feature>
<feature type="transmembrane region" description="Helical" evidence="1">
    <location>
        <begin position="65"/>
        <end position="86"/>
    </location>
</feature>
<sequence>MENWSQTMSAGPLLGIAAAAITVLLLMVIKFRVHAFVTLILVSLLTAFAAGIPTDQIVPTLVNNFGSTLGSVALLIGLGAMLGKLVESSGGAKVLADRMIAIFGEKRAPFALGVASLLMGFPIFMDAGLIVMLPVIFAIAKRLNGPIIPFALPAAAAFSVMHVFVPPHPGPVAASELYGANLGLVMLTGVLIAFPLWYLSGYLWSRFAASRITLEQVAGGMFGDSDEEEVTNPPSIGAVLAMLLLPMALIFMNTGLDFLRAAGMADSDAGWYKLCSALGETPIALLISVLVALWVLGGRRGKSGTALEKVLDSALGPICSVVLITGAGGMFGGVLRASGIGDALSGSLENLGLSVIMATYVVAVLMRVAQGSATVALVTAAGLMAPAVEAGDFSTMQVVAITLATAAGSVFASHVNDSGFWLVGRLMGMDVKTTLKVWTTQQTLESVLGFALAWVVFMLF</sequence>
<dbReference type="NCBIfam" id="TIGR00791">
    <property type="entry name" value="gntP"/>
    <property type="match status" value="1"/>
</dbReference>
<dbReference type="PANTHER" id="PTHR30354:SF25">
    <property type="entry name" value="INNER MEMBRANE PERMEASE YGBN"/>
    <property type="match status" value="1"/>
</dbReference>